<name>A0ABY5VZ57_9ACTN</name>
<keyword evidence="2" id="KW-1185">Reference proteome</keyword>
<gene>
    <name evidence="1" type="ORF">Dfulv_47170</name>
</gene>
<proteinExistence type="predicted"/>
<dbReference type="Proteomes" id="UP001059617">
    <property type="component" value="Chromosome"/>
</dbReference>
<evidence type="ECO:0000313" key="1">
    <source>
        <dbReference type="EMBL" id="UWP82542.1"/>
    </source>
</evidence>
<sequence>MKDLLGAWIVTHHPKWIKPVLVEPNSPLWRTDGVVTVQRFFSSLRQKTTGRHMRLMRTVGSVLGAAVLTAAVLPAQAHAAPATPAKAAAVDPSTPEGTYFPLTPTRILDTREGNGAPTGPLGGGKTLPLQVAGRGGVPSANVSAVVLNLTVTGPTSAGYLTVYPTGMTRPVVSNVNFTPGWTGANAVTVRLGTGGKVDIYNPAGNVSVIADVVGYYVTGTAPAKGGNFRPTLPGRVLDTRDADFGGPLSKFETAWVSVTIDDGTPDSHVRAFAVNITAVNGSLGGYLTAWNGVGKQPNASTLNFGKNAAVPNFAVVPTAPCDWDGCEGSMIGIYNGSGGTTHVIVDIFGYYDDSTLGGLRFNPIPPTRITDTRDAGKRALGPASTTAFPAASVTTPNTYALATNVTGIDPSNSTYLTLWSGDVARPVVSNLNLLPHEVRANAAYVGIDDNFNYSVFNPAHTVHMALDVTGTFELPVAAGSAASTVVTQSVTGQAHRR</sequence>
<dbReference type="EMBL" id="CP073720">
    <property type="protein sequence ID" value="UWP82542.1"/>
    <property type="molecule type" value="Genomic_DNA"/>
</dbReference>
<reference evidence="1" key="1">
    <citation type="submission" date="2021-04" db="EMBL/GenBank/DDBJ databases">
        <authorList>
            <person name="Hartkoorn R.C."/>
            <person name="Beaudoing E."/>
            <person name="Hot D."/>
        </authorList>
    </citation>
    <scope>NUCLEOTIDE SEQUENCE</scope>
    <source>
        <strain evidence="1">NRRL B-16292</strain>
    </source>
</reference>
<accession>A0ABY5VZ57</accession>
<evidence type="ECO:0000313" key="2">
    <source>
        <dbReference type="Proteomes" id="UP001059617"/>
    </source>
</evidence>
<organism evidence="1 2">
    <name type="scientific">Dactylosporangium fulvum</name>
    <dbReference type="NCBI Taxonomy" id="53359"/>
    <lineage>
        <taxon>Bacteria</taxon>
        <taxon>Bacillati</taxon>
        <taxon>Actinomycetota</taxon>
        <taxon>Actinomycetes</taxon>
        <taxon>Micromonosporales</taxon>
        <taxon>Micromonosporaceae</taxon>
        <taxon>Dactylosporangium</taxon>
    </lineage>
</organism>
<protein>
    <submittedName>
        <fullName evidence="1">Uncharacterized protein</fullName>
    </submittedName>
</protein>
<dbReference type="RefSeq" id="WP_259860314.1">
    <property type="nucleotide sequence ID" value="NZ_CP073720.1"/>
</dbReference>
<reference evidence="1" key="2">
    <citation type="submission" date="2022-09" db="EMBL/GenBank/DDBJ databases">
        <title>Biosynthetic gene clusters of Dactylosporangioum fulvum.</title>
        <authorList>
            <person name="Caradec T."/>
        </authorList>
    </citation>
    <scope>NUCLEOTIDE SEQUENCE</scope>
    <source>
        <strain evidence="1">NRRL B-16292</strain>
    </source>
</reference>